<dbReference type="NCBIfam" id="TIGR01727">
    <property type="entry name" value="oligo_HPY"/>
    <property type="match status" value="1"/>
</dbReference>
<proteinExistence type="inferred from homology"/>
<keyword evidence="7" id="KW-0472">Membrane</keyword>
<evidence type="ECO:0000256" key="8">
    <source>
        <dbReference type="ARBA" id="ARBA00038852"/>
    </source>
</evidence>
<dbReference type="InterPro" id="IPR003439">
    <property type="entry name" value="ABC_transporter-like_ATP-bd"/>
</dbReference>
<evidence type="ECO:0000256" key="5">
    <source>
        <dbReference type="ARBA" id="ARBA00022741"/>
    </source>
</evidence>
<dbReference type="SMART" id="SM00382">
    <property type="entry name" value="AAA"/>
    <property type="match status" value="1"/>
</dbReference>
<name>A0ABZ0Q8Q4_9VIBR</name>
<evidence type="ECO:0000256" key="6">
    <source>
        <dbReference type="ARBA" id="ARBA00022840"/>
    </source>
</evidence>
<organism evidence="11 12">
    <name type="scientific">Vibrio porteresiae DSM 19223</name>
    <dbReference type="NCBI Taxonomy" id="1123496"/>
    <lineage>
        <taxon>Bacteria</taxon>
        <taxon>Pseudomonadati</taxon>
        <taxon>Pseudomonadota</taxon>
        <taxon>Gammaproteobacteria</taxon>
        <taxon>Vibrionales</taxon>
        <taxon>Vibrionaceae</taxon>
        <taxon>Vibrio</taxon>
    </lineage>
</organism>
<evidence type="ECO:0000256" key="4">
    <source>
        <dbReference type="ARBA" id="ARBA00022475"/>
    </source>
</evidence>
<evidence type="ECO:0000256" key="7">
    <source>
        <dbReference type="ARBA" id="ARBA00023136"/>
    </source>
</evidence>
<dbReference type="EMBL" id="CP138203">
    <property type="protein sequence ID" value="WPC72784.1"/>
    <property type="molecule type" value="Genomic_DNA"/>
</dbReference>
<keyword evidence="6 11" id="KW-0067">ATP-binding</keyword>
<dbReference type="PROSITE" id="PS00211">
    <property type="entry name" value="ABC_TRANSPORTER_1"/>
    <property type="match status" value="1"/>
</dbReference>
<dbReference type="RefSeq" id="WP_261892515.1">
    <property type="nucleotide sequence ID" value="NZ_AP024895.1"/>
</dbReference>
<evidence type="ECO:0000256" key="3">
    <source>
        <dbReference type="ARBA" id="ARBA00022448"/>
    </source>
</evidence>
<dbReference type="InterPro" id="IPR027417">
    <property type="entry name" value="P-loop_NTPase"/>
</dbReference>
<protein>
    <recommendedName>
        <fullName evidence="8">ABC-type dipeptide transporter</fullName>
        <ecNumber evidence="8">7.4.2.9</ecNumber>
    </recommendedName>
</protein>
<dbReference type="GO" id="GO:0005524">
    <property type="term" value="F:ATP binding"/>
    <property type="evidence" value="ECO:0007669"/>
    <property type="project" value="UniProtKB-KW"/>
</dbReference>
<evidence type="ECO:0000256" key="1">
    <source>
        <dbReference type="ARBA" id="ARBA00004417"/>
    </source>
</evidence>
<dbReference type="Pfam" id="PF00005">
    <property type="entry name" value="ABC_tran"/>
    <property type="match status" value="1"/>
</dbReference>
<dbReference type="CDD" id="cd03257">
    <property type="entry name" value="ABC_NikE_OppD_transporters"/>
    <property type="match status" value="1"/>
</dbReference>
<keyword evidence="3" id="KW-0813">Transport</keyword>
<dbReference type="SUPFAM" id="SSF52540">
    <property type="entry name" value="P-loop containing nucleoside triphosphate hydrolases"/>
    <property type="match status" value="1"/>
</dbReference>
<keyword evidence="4" id="KW-1003">Cell membrane</keyword>
<keyword evidence="5" id="KW-0547">Nucleotide-binding</keyword>
<evidence type="ECO:0000256" key="9">
    <source>
        <dbReference type="ARBA" id="ARBA00047356"/>
    </source>
</evidence>
<comment type="catalytic activity">
    <reaction evidence="9">
        <text>a dipeptide(out) + ATP + H2O = a dipeptide(in) + ADP + phosphate + H(+)</text>
        <dbReference type="Rhea" id="RHEA:23120"/>
        <dbReference type="ChEBI" id="CHEBI:15377"/>
        <dbReference type="ChEBI" id="CHEBI:15378"/>
        <dbReference type="ChEBI" id="CHEBI:30616"/>
        <dbReference type="ChEBI" id="CHEBI:43474"/>
        <dbReference type="ChEBI" id="CHEBI:90799"/>
        <dbReference type="ChEBI" id="CHEBI:456216"/>
        <dbReference type="EC" id="7.4.2.9"/>
    </reaction>
</comment>
<feature type="domain" description="ABC transporter" evidence="10">
    <location>
        <begin position="7"/>
        <end position="263"/>
    </location>
</feature>
<dbReference type="Gene3D" id="3.40.50.300">
    <property type="entry name" value="P-loop containing nucleotide triphosphate hydrolases"/>
    <property type="match status" value="1"/>
</dbReference>
<dbReference type="InterPro" id="IPR013563">
    <property type="entry name" value="Oligopep_ABC_C"/>
</dbReference>
<sequence length="348" mass="38358">MDQEPLLDVRDLYLSVQTHQGQAHILDGVSFSLRKGKVTCLVGESGCGKSVTSLTIMGLQHPIVKGKRTALTATGEILFQQQNLLDLTDQEMESLRGNQIAMVFQEPMTSLNPVLTIGEQLAEAVRTHHPELAESDIETKVLATLEKVQISGQGRLDEYPFQLSGGMRQRIMIAMALINEPQLLIADEPTTALDVTVQAQILTLMKDLQDAHQASILFITHDLGVVAEIADDVVVMYGGHVVESGPVEQVFRDPQHPYLIGLLNSIPRIGEKKSSLETIKGMVPPVTKMPQGCRFNTRCPFATGQCQQKPPRQDHQAGHSSHCWFTPLEKHFAIPNEPTCIAKEKIHA</sequence>
<evidence type="ECO:0000313" key="11">
    <source>
        <dbReference type="EMBL" id="WPC72784.1"/>
    </source>
</evidence>
<dbReference type="InterPro" id="IPR050388">
    <property type="entry name" value="ABC_Ni/Peptide_Import"/>
</dbReference>
<evidence type="ECO:0000259" key="10">
    <source>
        <dbReference type="PROSITE" id="PS50893"/>
    </source>
</evidence>
<reference evidence="11 12" key="1">
    <citation type="submission" date="2023-11" db="EMBL/GenBank/DDBJ databases">
        <title>Plant-associative lifestyle of Vibrio porteresiae and its evolutionary dynamics.</title>
        <authorList>
            <person name="Rameshkumar N."/>
            <person name="Kirti K."/>
        </authorList>
    </citation>
    <scope>NUCLEOTIDE SEQUENCE [LARGE SCALE GENOMIC DNA]</scope>
    <source>
        <strain evidence="11 12">MSSRF30</strain>
    </source>
</reference>
<dbReference type="EC" id="7.4.2.9" evidence="8"/>
<dbReference type="Pfam" id="PF08352">
    <property type="entry name" value="oligo_HPY"/>
    <property type="match status" value="1"/>
</dbReference>
<dbReference type="PANTHER" id="PTHR43297:SF2">
    <property type="entry name" value="DIPEPTIDE TRANSPORT ATP-BINDING PROTEIN DPPD"/>
    <property type="match status" value="1"/>
</dbReference>
<comment type="subcellular location">
    <subcellularLocation>
        <location evidence="1">Cell inner membrane</location>
        <topology evidence="1">Peripheral membrane protein</topology>
    </subcellularLocation>
</comment>
<evidence type="ECO:0000256" key="2">
    <source>
        <dbReference type="ARBA" id="ARBA00005417"/>
    </source>
</evidence>
<comment type="similarity">
    <text evidence="2">Belongs to the ABC transporter superfamily.</text>
</comment>
<evidence type="ECO:0000313" key="12">
    <source>
        <dbReference type="Proteomes" id="UP001304071"/>
    </source>
</evidence>
<dbReference type="InterPro" id="IPR017871">
    <property type="entry name" value="ABC_transporter-like_CS"/>
</dbReference>
<dbReference type="Proteomes" id="UP001304071">
    <property type="component" value="Chromosome 1"/>
</dbReference>
<accession>A0ABZ0Q8Q4</accession>
<dbReference type="PROSITE" id="PS50893">
    <property type="entry name" value="ABC_TRANSPORTER_2"/>
    <property type="match status" value="1"/>
</dbReference>
<dbReference type="InterPro" id="IPR003593">
    <property type="entry name" value="AAA+_ATPase"/>
</dbReference>
<gene>
    <name evidence="11" type="ORF">R8Z52_11670</name>
</gene>
<dbReference type="PANTHER" id="PTHR43297">
    <property type="entry name" value="OLIGOPEPTIDE TRANSPORT ATP-BINDING PROTEIN APPD"/>
    <property type="match status" value="1"/>
</dbReference>
<keyword evidence="12" id="KW-1185">Reference proteome</keyword>